<sequence>MASRLLVLLSRTGTLPKLRVPTLAVGAWTAAPHQRRLLRLSATRHSATSDWDHIEPLASACEKYAGHLDTEGYVSDIGPAPGSAALNAGNTAMRAETEDILANALHINPPATPGALLERIAEGRAIASSSYVKAIIGCIQVHDSSSLDAQSEVVFKPHMLNEEVCTQLMLAIHQSSSSRVDHRVDSRVLVALYNVSRSRGWDISPTILEHVAVYLANNSLNGVSEGIRHVSYWTRIHIANGDADVPHFSHHKFLELETSEVSLSTLWQQARVVLAPKHMRALETYLQDDPLDTVMDISRLLSDKKYKSNPAFDACVMRALYARERLLDAEWLFARSQDRLDWRYFGLECSMMMSLYYRVRDCNAAEAVFDRFRDTWKQHWNSISSNMVMPDETSLRAENWRQLHEEYAEPHQMLHVESLRKLRRRAAGPFY</sequence>
<organism evidence="1 2">
    <name type="scientific">Coemansia furcata</name>
    <dbReference type="NCBI Taxonomy" id="417177"/>
    <lineage>
        <taxon>Eukaryota</taxon>
        <taxon>Fungi</taxon>
        <taxon>Fungi incertae sedis</taxon>
        <taxon>Zoopagomycota</taxon>
        <taxon>Kickxellomycotina</taxon>
        <taxon>Kickxellomycetes</taxon>
        <taxon>Kickxellales</taxon>
        <taxon>Kickxellaceae</taxon>
        <taxon>Coemansia</taxon>
    </lineage>
</organism>
<comment type="caution">
    <text evidence="1">The sequence shown here is derived from an EMBL/GenBank/DDBJ whole genome shotgun (WGS) entry which is preliminary data.</text>
</comment>
<dbReference type="EMBL" id="JANBUP010001602">
    <property type="protein sequence ID" value="KAJ2804676.1"/>
    <property type="molecule type" value="Genomic_DNA"/>
</dbReference>
<gene>
    <name evidence="1" type="ORF">H4S07_004177</name>
</gene>
<accession>A0ACC1LB63</accession>
<dbReference type="Proteomes" id="UP001140096">
    <property type="component" value="Unassembled WGS sequence"/>
</dbReference>
<evidence type="ECO:0000313" key="2">
    <source>
        <dbReference type="Proteomes" id="UP001140096"/>
    </source>
</evidence>
<evidence type="ECO:0000313" key="1">
    <source>
        <dbReference type="EMBL" id="KAJ2804676.1"/>
    </source>
</evidence>
<keyword evidence="2" id="KW-1185">Reference proteome</keyword>
<proteinExistence type="predicted"/>
<protein>
    <submittedName>
        <fullName evidence="1">Uncharacterized protein</fullName>
    </submittedName>
</protein>
<feature type="non-terminal residue" evidence="1">
    <location>
        <position position="431"/>
    </location>
</feature>
<reference evidence="1" key="1">
    <citation type="submission" date="2022-07" db="EMBL/GenBank/DDBJ databases">
        <title>Phylogenomic reconstructions and comparative analyses of Kickxellomycotina fungi.</title>
        <authorList>
            <person name="Reynolds N.K."/>
            <person name="Stajich J.E."/>
            <person name="Barry K."/>
            <person name="Grigoriev I.V."/>
            <person name="Crous P."/>
            <person name="Smith M.E."/>
        </authorList>
    </citation>
    <scope>NUCLEOTIDE SEQUENCE</scope>
    <source>
        <strain evidence="1">CBS 102833</strain>
    </source>
</reference>
<name>A0ACC1LB63_9FUNG</name>